<dbReference type="OrthoDB" id="7351393at2"/>
<keyword evidence="2" id="KW-1185">Reference proteome</keyword>
<dbReference type="RefSeq" id="WP_043750824.1">
    <property type="nucleotide sequence ID" value="NZ_AQQX01000006.1"/>
</dbReference>
<dbReference type="eggNOG" id="COG3737">
    <property type="taxonomic scope" value="Bacteria"/>
</dbReference>
<comment type="caution">
    <text evidence="1">The sequence shown here is derived from an EMBL/GenBank/DDBJ whole genome shotgun (WGS) entry which is preliminary data.</text>
</comment>
<dbReference type="PANTHER" id="PTHR21192">
    <property type="entry name" value="NUCLEAR PROTEIN E3-3"/>
    <property type="match status" value="1"/>
</dbReference>
<dbReference type="CDD" id="cd00248">
    <property type="entry name" value="Mth938-like"/>
    <property type="match status" value="1"/>
</dbReference>
<dbReference type="AlphaFoldDB" id="A0A0A0ECF5"/>
<organism evidence="1 2">
    <name type="scientific">Pseudooceanicola atlanticus</name>
    <dbReference type="NCBI Taxonomy" id="1461694"/>
    <lineage>
        <taxon>Bacteria</taxon>
        <taxon>Pseudomonadati</taxon>
        <taxon>Pseudomonadota</taxon>
        <taxon>Alphaproteobacteria</taxon>
        <taxon>Rhodobacterales</taxon>
        <taxon>Paracoccaceae</taxon>
        <taxon>Pseudooceanicola</taxon>
    </lineage>
</organism>
<dbReference type="SUPFAM" id="SSF64076">
    <property type="entry name" value="MTH938-like"/>
    <property type="match status" value="1"/>
</dbReference>
<accession>A0A0A0ECF5</accession>
<dbReference type="EMBL" id="AQQX01000006">
    <property type="protein sequence ID" value="KGM47945.1"/>
    <property type="molecule type" value="Genomic_DNA"/>
</dbReference>
<evidence type="ECO:0000313" key="1">
    <source>
        <dbReference type="EMBL" id="KGM47945.1"/>
    </source>
</evidence>
<dbReference type="InterPro" id="IPR007523">
    <property type="entry name" value="NDUFAF3/AAMDC"/>
</dbReference>
<dbReference type="PANTHER" id="PTHR21192:SF2">
    <property type="entry name" value="NADH DEHYDROGENASE [UBIQUINONE] 1 ALPHA SUBCOMPLEX ASSEMBLY FACTOR 3"/>
    <property type="match status" value="1"/>
</dbReference>
<gene>
    <name evidence="1" type="ORF">ATO9_15220</name>
</gene>
<sequence>MQLNEIDYGKARPIDGYGPGFFRVAGEAIEGPILVTADAVRSWGGYDDVEGALAFAGQVDVLFVGTGAEMSYIPPAFRARLDEAGIGVEPMASPAACRTYNVLLSEGRRVAAALFPV</sequence>
<reference evidence="1 2" key="1">
    <citation type="journal article" date="2015" name="Antonie Van Leeuwenhoek">
        <title>Pseudooceanicola atlanticus gen. nov. sp. nov., isolated from surface seawater of the Atlantic Ocean and reclassification of Oceanicola batsensis, Oceanicola marinus, Oceanicola nitratireducens, Oceanicola nanhaiensis, Oceanicola antarcticus and Oceanicola flagellatus, as Pseudooceanicola batsensis comb. nov., Pseudooceanicola marinus comb. nov., Pseudooceanicola nitratireducens comb. nov., Pseudooceanicola nanhaiensis comb. nov., Pseudooceanicola antarcticus comb. nov., and Pseudooceanicola flagellatus comb. nov.</title>
        <authorList>
            <person name="Lai Q."/>
            <person name="Li G."/>
            <person name="Liu X."/>
            <person name="Du Y."/>
            <person name="Sun F."/>
            <person name="Shao Z."/>
        </authorList>
    </citation>
    <scope>NUCLEOTIDE SEQUENCE [LARGE SCALE GENOMIC DNA]</scope>
    <source>
        <strain evidence="1 2">22II-s11g</strain>
    </source>
</reference>
<dbReference type="Pfam" id="PF04430">
    <property type="entry name" value="DUF498"/>
    <property type="match status" value="1"/>
</dbReference>
<name>A0A0A0ECF5_9RHOB</name>
<evidence type="ECO:0000313" key="2">
    <source>
        <dbReference type="Proteomes" id="UP000030004"/>
    </source>
</evidence>
<dbReference type="Gene3D" id="3.40.1230.10">
    <property type="entry name" value="MTH938-like"/>
    <property type="match status" value="1"/>
</dbReference>
<proteinExistence type="predicted"/>
<protein>
    <submittedName>
        <fullName evidence="1">Uncharacterized protein</fullName>
    </submittedName>
</protein>
<dbReference type="InterPro" id="IPR036748">
    <property type="entry name" value="MTH938-like_sf"/>
</dbReference>
<dbReference type="Proteomes" id="UP000030004">
    <property type="component" value="Unassembled WGS sequence"/>
</dbReference>
<dbReference type="STRING" id="1461694.ATO9_15220"/>